<evidence type="ECO:0000313" key="9">
    <source>
        <dbReference type="Proteomes" id="UP000182258"/>
    </source>
</evidence>
<dbReference type="PROSITE" id="PS50893">
    <property type="entry name" value="ABC_TRANSPORTER_2"/>
    <property type="match status" value="1"/>
</dbReference>
<dbReference type="InterPro" id="IPR003593">
    <property type="entry name" value="AAA+_ATPase"/>
</dbReference>
<dbReference type="Gene3D" id="3.40.50.300">
    <property type="entry name" value="P-loop containing nucleotide triphosphate hydrolases"/>
    <property type="match status" value="1"/>
</dbReference>
<dbReference type="InterPro" id="IPR027417">
    <property type="entry name" value="P-loop_NTPase"/>
</dbReference>
<dbReference type="EMBL" id="LAPV01000093">
    <property type="protein sequence ID" value="KKC33243.1"/>
    <property type="molecule type" value="Genomic_DNA"/>
</dbReference>
<dbReference type="Pfam" id="PF00005">
    <property type="entry name" value="ABC_tran"/>
    <property type="match status" value="1"/>
</dbReference>
<evidence type="ECO:0000256" key="4">
    <source>
        <dbReference type="ARBA" id="ARBA00022840"/>
    </source>
</evidence>
<dbReference type="InterPro" id="IPR017871">
    <property type="entry name" value="ABC_transporter-like_CS"/>
</dbReference>
<reference evidence="6 8" key="1">
    <citation type="submission" date="2015-03" db="EMBL/GenBank/DDBJ databases">
        <authorList>
            <person name="Lepp D."/>
            <person name="Hassan Y.I."/>
            <person name="Li X.-Z."/>
            <person name="Zhou T."/>
        </authorList>
    </citation>
    <scope>NUCLEOTIDE SEQUENCE [LARGE SCALE GENOMIC DNA]</scope>
    <source>
        <strain evidence="6 8">Cr7-05</strain>
    </source>
</reference>
<evidence type="ECO:0000256" key="3">
    <source>
        <dbReference type="ARBA" id="ARBA00022741"/>
    </source>
</evidence>
<dbReference type="SMART" id="SM00382">
    <property type="entry name" value="AAA"/>
    <property type="match status" value="1"/>
</dbReference>
<evidence type="ECO:0000313" key="6">
    <source>
        <dbReference type="EMBL" id="KKC33243.1"/>
    </source>
</evidence>
<evidence type="ECO:0000256" key="1">
    <source>
        <dbReference type="ARBA" id="ARBA00005417"/>
    </source>
</evidence>
<dbReference type="RefSeq" id="WP_046170729.1">
    <property type="nucleotide sequence ID" value="NZ_FOMB01000003.1"/>
</dbReference>
<dbReference type="EMBL" id="FOMB01000003">
    <property type="protein sequence ID" value="SFC25730.1"/>
    <property type="molecule type" value="Genomic_DNA"/>
</dbReference>
<protein>
    <submittedName>
        <fullName evidence="6 7">ABC transporter</fullName>
    </submittedName>
</protein>
<feature type="domain" description="ABC transporter" evidence="5">
    <location>
        <begin position="2"/>
        <end position="200"/>
    </location>
</feature>
<dbReference type="AlphaFoldDB" id="A0A0F5PX79"/>
<proteinExistence type="inferred from homology"/>
<dbReference type="GO" id="GO:0055085">
    <property type="term" value="P:transmembrane transport"/>
    <property type="evidence" value="ECO:0007669"/>
    <property type="project" value="UniProtKB-ARBA"/>
</dbReference>
<dbReference type="PANTHER" id="PTHR43776:SF7">
    <property type="entry name" value="D,D-DIPEPTIDE TRANSPORT ATP-BINDING PROTEIN DDPF-RELATED"/>
    <property type="match status" value="1"/>
</dbReference>
<evidence type="ECO:0000259" key="5">
    <source>
        <dbReference type="PROSITE" id="PS50893"/>
    </source>
</evidence>
<dbReference type="SUPFAM" id="SSF52540">
    <property type="entry name" value="P-loop containing nucleoside triphosphate hydrolases"/>
    <property type="match status" value="1"/>
</dbReference>
<comment type="similarity">
    <text evidence="1">Belongs to the ABC transporter superfamily.</text>
</comment>
<keyword evidence="2" id="KW-0813">Transport</keyword>
<evidence type="ECO:0000313" key="7">
    <source>
        <dbReference type="EMBL" id="SFC25730.1"/>
    </source>
</evidence>
<dbReference type="InterPro" id="IPR050319">
    <property type="entry name" value="ABC_transp_ATP-bind"/>
</dbReference>
<evidence type="ECO:0000313" key="8">
    <source>
        <dbReference type="Proteomes" id="UP000033519"/>
    </source>
</evidence>
<organism evidence="7 9">
    <name type="scientific">Devosia psychrophila</name>
    <dbReference type="NCBI Taxonomy" id="728005"/>
    <lineage>
        <taxon>Bacteria</taxon>
        <taxon>Pseudomonadati</taxon>
        <taxon>Pseudomonadota</taxon>
        <taxon>Alphaproteobacteria</taxon>
        <taxon>Hyphomicrobiales</taxon>
        <taxon>Devosiaceae</taxon>
        <taxon>Devosia</taxon>
    </lineage>
</organism>
<dbReference type="PANTHER" id="PTHR43776">
    <property type="entry name" value="TRANSPORT ATP-BINDING PROTEIN"/>
    <property type="match status" value="1"/>
</dbReference>
<name>A0A0F5PX79_9HYPH</name>
<gene>
    <name evidence="7" type="ORF">SAMN04488059_103173</name>
    <name evidence="6" type="ORF">WH91_09375</name>
</gene>
<dbReference type="GO" id="GO:0005524">
    <property type="term" value="F:ATP binding"/>
    <property type="evidence" value="ECO:0007669"/>
    <property type="project" value="UniProtKB-KW"/>
</dbReference>
<sequence>MLEARDIHFAYRQQAPVLSGVSLSLAPSQIIGLAGRSGSGKSTLGRIMAGYLQPGRGVVAIDGATTTSGRSSVQYLHQSSIFAVDPRWRIGRIVEEDWQPDEATRKALGVSRAWYDRYPHEISGGELQRVTLLRALSPQTRYLIADEITAMLDPITQAEIWRFLLTRCAVGLGILAISHDAPLLARIAPQRHTLSSGQLR</sequence>
<dbReference type="GO" id="GO:0016887">
    <property type="term" value="F:ATP hydrolysis activity"/>
    <property type="evidence" value="ECO:0007669"/>
    <property type="project" value="InterPro"/>
</dbReference>
<evidence type="ECO:0000256" key="2">
    <source>
        <dbReference type="ARBA" id="ARBA00022448"/>
    </source>
</evidence>
<accession>A0A0F5PX79</accession>
<dbReference type="InterPro" id="IPR003439">
    <property type="entry name" value="ABC_transporter-like_ATP-bd"/>
</dbReference>
<dbReference type="PATRIC" id="fig|728005.3.peg.4597"/>
<dbReference type="STRING" id="728005.SAMN04488059_103173"/>
<reference evidence="7 9" key="2">
    <citation type="submission" date="2016-10" db="EMBL/GenBank/DDBJ databases">
        <authorList>
            <person name="de Groot N.N."/>
        </authorList>
    </citation>
    <scope>NUCLEOTIDE SEQUENCE [LARGE SCALE GENOMIC DNA]</scope>
    <source>
        <strain evidence="7 9">CGMCC 1.10210</strain>
    </source>
</reference>
<keyword evidence="4 6" id="KW-0067">ATP-binding</keyword>
<dbReference type="PROSITE" id="PS00211">
    <property type="entry name" value="ABC_TRANSPORTER_1"/>
    <property type="match status" value="1"/>
</dbReference>
<dbReference type="Proteomes" id="UP000182258">
    <property type="component" value="Unassembled WGS sequence"/>
</dbReference>
<dbReference type="Proteomes" id="UP000033519">
    <property type="component" value="Unassembled WGS sequence"/>
</dbReference>
<dbReference type="OrthoDB" id="9784450at2"/>
<keyword evidence="3" id="KW-0547">Nucleotide-binding</keyword>
<keyword evidence="8" id="KW-1185">Reference proteome</keyword>